<name>A0A5C3LPS6_9AGAR</name>
<feature type="transmembrane region" description="Helical" evidence="14">
    <location>
        <begin position="105"/>
        <end position="122"/>
    </location>
</feature>
<keyword evidence="5 14" id="KW-0812">Transmembrane</keyword>
<dbReference type="AlphaFoldDB" id="A0A5C3LPS6"/>
<comment type="pathway">
    <text evidence="2">Lipid metabolism.</text>
</comment>
<dbReference type="Pfam" id="PF03034">
    <property type="entry name" value="PSS"/>
    <property type="match status" value="1"/>
</dbReference>
<gene>
    <name evidence="15" type="ORF">BDQ12DRAFT_612988</name>
</gene>
<protein>
    <submittedName>
        <fullName evidence="15">Phosphatidylserine synthase 2</fullName>
    </submittedName>
</protein>
<evidence type="ECO:0000313" key="16">
    <source>
        <dbReference type="Proteomes" id="UP000308652"/>
    </source>
</evidence>
<accession>A0A5C3LPS6</accession>
<keyword evidence="6" id="KW-0256">Endoplasmic reticulum</keyword>
<sequence>MASVNDENPELSPTSPGEDSDAVLSPVQEPEPIPGLHGVPVRLARQADRTESYTRITPFQEKHDTSVEFFYKPVTLSALACGLVILAYVATTQDVLEEGRDKRRVGVYAAIAAFLAFSMIQFRDGPFIRPHPAFWRIVLGVNLLYELGLVFLLFQDLNTARVMMTYIDPNLGVPLPEKSYAEDCSLTARNIWNALDIFCVAHALGWFGKAMILRDYWFCWILSIAFELAEYSLQHQLANFAECWWDHWILDVLLCNWIGTYLGERMKFCQKFEVKHYEWRGFRQTPGLRPKARRVLSQFSPHDFTAFKWGTATDFTHFITVVALLAVFLAAELNPFYLKSLLWMEPDHPIIISRLAGVFLCALPAVRELYQYINDPRRAVRMGQHVWLLLATIVTEFLVITKWSQGQFPEPLPKPVKWGWTIGSALLVLYPTVQFGIPSARRYIRRHQKKYKSKAS</sequence>
<evidence type="ECO:0000256" key="11">
    <source>
        <dbReference type="ARBA" id="ARBA00023264"/>
    </source>
</evidence>
<keyword evidence="9 14" id="KW-0472">Membrane</keyword>
<feature type="transmembrane region" description="Helical" evidence="14">
    <location>
        <begin position="134"/>
        <end position="154"/>
    </location>
</feature>
<keyword evidence="4" id="KW-0808">Transferase</keyword>
<evidence type="ECO:0000256" key="3">
    <source>
        <dbReference type="ARBA" id="ARBA00022516"/>
    </source>
</evidence>
<dbReference type="EMBL" id="ML213628">
    <property type="protein sequence ID" value="TFK34762.1"/>
    <property type="molecule type" value="Genomic_DNA"/>
</dbReference>
<proteinExistence type="predicted"/>
<dbReference type="GO" id="GO:0006659">
    <property type="term" value="P:phosphatidylserine biosynthetic process"/>
    <property type="evidence" value="ECO:0007669"/>
    <property type="project" value="InterPro"/>
</dbReference>
<evidence type="ECO:0000256" key="13">
    <source>
        <dbReference type="SAM" id="MobiDB-lite"/>
    </source>
</evidence>
<evidence type="ECO:0000256" key="5">
    <source>
        <dbReference type="ARBA" id="ARBA00022692"/>
    </source>
</evidence>
<dbReference type="GO" id="GO:0005789">
    <property type="term" value="C:endoplasmic reticulum membrane"/>
    <property type="evidence" value="ECO:0007669"/>
    <property type="project" value="UniProtKB-SubCell"/>
</dbReference>
<keyword evidence="8" id="KW-0443">Lipid metabolism</keyword>
<feature type="transmembrane region" description="Helical" evidence="14">
    <location>
        <begin position="382"/>
        <end position="400"/>
    </location>
</feature>
<evidence type="ECO:0000256" key="7">
    <source>
        <dbReference type="ARBA" id="ARBA00022989"/>
    </source>
</evidence>
<dbReference type="OrthoDB" id="10265393at2759"/>
<comment type="subcellular location">
    <subcellularLocation>
        <location evidence="1">Endoplasmic reticulum membrane</location>
        <topology evidence="1">Multi-pass membrane protein</topology>
    </subcellularLocation>
</comment>
<reference evidence="15 16" key="1">
    <citation type="journal article" date="2019" name="Nat. Ecol. Evol.">
        <title>Megaphylogeny resolves global patterns of mushroom evolution.</title>
        <authorList>
            <person name="Varga T."/>
            <person name="Krizsan K."/>
            <person name="Foldi C."/>
            <person name="Dima B."/>
            <person name="Sanchez-Garcia M."/>
            <person name="Sanchez-Ramirez S."/>
            <person name="Szollosi G.J."/>
            <person name="Szarkandi J.G."/>
            <person name="Papp V."/>
            <person name="Albert L."/>
            <person name="Andreopoulos W."/>
            <person name="Angelini C."/>
            <person name="Antonin V."/>
            <person name="Barry K.W."/>
            <person name="Bougher N.L."/>
            <person name="Buchanan P."/>
            <person name="Buyck B."/>
            <person name="Bense V."/>
            <person name="Catcheside P."/>
            <person name="Chovatia M."/>
            <person name="Cooper J."/>
            <person name="Damon W."/>
            <person name="Desjardin D."/>
            <person name="Finy P."/>
            <person name="Geml J."/>
            <person name="Haridas S."/>
            <person name="Hughes K."/>
            <person name="Justo A."/>
            <person name="Karasinski D."/>
            <person name="Kautmanova I."/>
            <person name="Kiss B."/>
            <person name="Kocsube S."/>
            <person name="Kotiranta H."/>
            <person name="LaButti K.M."/>
            <person name="Lechner B.E."/>
            <person name="Liimatainen K."/>
            <person name="Lipzen A."/>
            <person name="Lukacs Z."/>
            <person name="Mihaltcheva S."/>
            <person name="Morgado L.N."/>
            <person name="Niskanen T."/>
            <person name="Noordeloos M.E."/>
            <person name="Ohm R.A."/>
            <person name="Ortiz-Santana B."/>
            <person name="Ovrebo C."/>
            <person name="Racz N."/>
            <person name="Riley R."/>
            <person name="Savchenko A."/>
            <person name="Shiryaev A."/>
            <person name="Soop K."/>
            <person name="Spirin V."/>
            <person name="Szebenyi C."/>
            <person name="Tomsovsky M."/>
            <person name="Tulloss R.E."/>
            <person name="Uehling J."/>
            <person name="Grigoriev I.V."/>
            <person name="Vagvolgyi C."/>
            <person name="Papp T."/>
            <person name="Martin F.M."/>
            <person name="Miettinen O."/>
            <person name="Hibbett D.S."/>
            <person name="Nagy L.G."/>
        </authorList>
    </citation>
    <scope>NUCLEOTIDE SEQUENCE [LARGE SCALE GENOMIC DNA]</scope>
    <source>
        <strain evidence="15 16">CBS 166.37</strain>
    </source>
</reference>
<evidence type="ECO:0000256" key="9">
    <source>
        <dbReference type="ARBA" id="ARBA00023136"/>
    </source>
</evidence>
<feature type="transmembrane region" description="Helical" evidence="14">
    <location>
        <begin position="74"/>
        <end position="93"/>
    </location>
</feature>
<keyword evidence="11" id="KW-1208">Phospholipid metabolism</keyword>
<keyword evidence="7 14" id="KW-1133">Transmembrane helix</keyword>
<evidence type="ECO:0000313" key="15">
    <source>
        <dbReference type="EMBL" id="TFK34762.1"/>
    </source>
</evidence>
<evidence type="ECO:0000256" key="2">
    <source>
        <dbReference type="ARBA" id="ARBA00005189"/>
    </source>
</evidence>
<feature type="transmembrane region" description="Helical" evidence="14">
    <location>
        <begin position="420"/>
        <end position="440"/>
    </location>
</feature>
<keyword evidence="16" id="KW-1185">Reference proteome</keyword>
<feature type="transmembrane region" description="Helical" evidence="14">
    <location>
        <begin position="318"/>
        <end position="338"/>
    </location>
</feature>
<dbReference type="Proteomes" id="UP000308652">
    <property type="component" value="Unassembled WGS sequence"/>
</dbReference>
<comment type="pathway">
    <text evidence="12">Phospholipid metabolism.</text>
</comment>
<dbReference type="STRING" id="68775.A0A5C3LPS6"/>
<evidence type="ECO:0000256" key="6">
    <source>
        <dbReference type="ARBA" id="ARBA00022824"/>
    </source>
</evidence>
<dbReference type="PANTHER" id="PTHR15362:SF7">
    <property type="entry name" value="PHOSPHATIDYLSERINE SYNTHASE 2"/>
    <property type="match status" value="1"/>
</dbReference>
<keyword evidence="3" id="KW-0444">Lipid biosynthesis</keyword>
<dbReference type="InterPro" id="IPR004277">
    <property type="entry name" value="PSS"/>
</dbReference>
<feature type="transmembrane region" description="Helical" evidence="14">
    <location>
        <begin position="350"/>
        <end position="370"/>
    </location>
</feature>
<evidence type="ECO:0000256" key="14">
    <source>
        <dbReference type="SAM" id="Phobius"/>
    </source>
</evidence>
<evidence type="ECO:0000256" key="10">
    <source>
        <dbReference type="ARBA" id="ARBA00023209"/>
    </source>
</evidence>
<evidence type="ECO:0000256" key="4">
    <source>
        <dbReference type="ARBA" id="ARBA00022679"/>
    </source>
</evidence>
<feature type="region of interest" description="Disordered" evidence="13">
    <location>
        <begin position="1"/>
        <end position="37"/>
    </location>
</feature>
<dbReference type="PANTHER" id="PTHR15362">
    <property type="entry name" value="PHOSPHATIDYLINOSITOL SYNTHASE"/>
    <property type="match status" value="1"/>
</dbReference>
<organism evidence="15 16">
    <name type="scientific">Crucibulum laeve</name>
    <dbReference type="NCBI Taxonomy" id="68775"/>
    <lineage>
        <taxon>Eukaryota</taxon>
        <taxon>Fungi</taxon>
        <taxon>Dikarya</taxon>
        <taxon>Basidiomycota</taxon>
        <taxon>Agaricomycotina</taxon>
        <taxon>Agaricomycetes</taxon>
        <taxon>Agaricomycetidae</taxon>
        <taxon>Agaricales</taxon>
        <taxon>Agaricineae</taxon>
        <taxon>Nidulariaceae</taxon>
        <taxon>Crucibulum</taxon>
    </lineage>
</organism>
<keyword evidence="10" id="KW-0594">Phospholipid biosynthesis</keyword>
<dbReference type="GO" id="GO:0106245">
    <property type="term" value="F:L-serine-phosphatidylethanolamine phosphatidyltransferase activity"/>
    <property type="evidence" value="ECO:0007669"/>
    <property type="project" value="InterPro"/>
</dbReference>
<evidence type="ECO:0000256" key="1">
    <source>
        <dbReference type="ARBA" id="ARBA00004477"/>
    </source>
</evidence>
<evidence type="ECO:0000256" key="8">
    <source>
        <dbReference type="ARBA" id="ARBA00023098"/>
    </source>
</evidence>
<evidence type="ECO:0000256" key="12">
    <source>
        <dbReference type="ARBA" id="ARBA00025707"/>
    </source>
</evidence>